<dbReference type="EMBL" id="VTET01000002">
    <property type="protein sequence ID" value="TYS73790.1"/>
    <property type="molecule type" value="Genomic_DNA"/>
</dbReference>
<dbReference type="OrthoDB" id="2797777at2"/>
<comment type="caution">
    <text evidence="1">The sequence shown here is derived from an EMBL/GenBank/DDBJ whole genome shotgun (WGS) entry which is preliminary data.</text>
</comment>
<reference evidence="1 2" key="1">
    <citation type="submission" date="2019-08" db="EMBL/GenBank/DDBJ databases">
        <title>Bacillus genomes from the desert of Cuatro Cienegas, Coahuila.</title>
        <authorList>
            <person name="Olmedo-Alvarez G."/>
        </authorList>
    </citation>
    <scope>NUCLEOTIDE SEQUENCE [LARGE SCALE GENOMIC DNA]</scope>
    <source>
        <strain evidence="1 2">CH98b_3T</strain>
    </source>
</reference>
<organism evidence="1 2">
    <name type="scientific">Sutcliffiella horikoshii</name>
    <dbReference type="NCBI Taxonomy" id="79883"/>
    <lineage>
        <taxon>Bacteria</taxon>
        <taxon>Bacillati</taxon>
        <taxon>Bacillota</taxon>
        <taxon>Bacilli</taxon>
        <taxon>Bacillales</taxon>
        <taxon>Bacillaceae</taxon>
        <taxon>Sutcliffiella</taxon>
    </lineage>
</organism>
<dbReference type="RefSeq" id="WP_148978698.1">
    <property type="nucleotide sequence ID" value="NZ_JBNILM010000003.1"/>
</dbReference>
<dbReference type="Proteomes" id="UP000324517">
    <property type="component" value="Unassembled WGS sequence"/>
</dbReference>
<name>A0A5D4TDE0_9BACI</name>
<accession>A0A5D4TDE0</accession>
<sequence>MYQEHKPFDVSPYDHPDIYPGPRPSSSFLFWKGKAHRIEAEKGMPVEQLLIHFTNVDHVLGSLAFQSTHVKKVEEFFKEEGRFDSKVPVVAYGSNVCIAQLQYKFRLRPEEDDFMLCLKATVTDSDIVYGPFLAPYGSLPAVIAPVEGAVSEVWLTFMDKKQLELINSTEKGYELRVHEGKKVRLDTGEVFGNVYAYYEPRALLWNGEMRRFKDISGQSPLQAVWQSEMLNELKLAVKHEGTREEFIHLLRWDRSYRDLVEDFLKVECTYTFDHPDWKAAETILSIGEMKRSF</sequence>
<gene>
    <name evidence="1" type="ORF">FZC75_05555</name>
</gene>
<evidence type="ECO:0000313" key="1">
    <source>
        <dbReference type="EMBL" id="TYS73790.1"/>
    </source>
</evidence>
<protein>
    <submittedName>
        <fullName evidence="1">Uncharacterized protein</fullName>
    </submittedName>
</protein>
<proteinExistence type="predicted"/>
<evidence type="ECO:0000313" key="2">
    <source>
        <dbReference type="Proteomes" id="UP000324517"/>
    </source>
</evidence>
<dbReference type="AlphaFoldDB" id="A0A5D4TDE0"/>